<dbReference type="AlphaFoldDB" id="A0A0K6GTI5"/>
<dbReference type="OrthoDB" id="9797795at2"/>
<evidence type="ECO:0000256" key="2">
    <source>
        <dbReference type="ARBA" id="ARBA00022679"/>
    </source>
</evidence>
<dbReference type="InterPro" id="IPR051199">
    <property type="entry name" value="LPS_LOS_Heptosyltrfase"/>
</dbReference>
<sequence length="355" mass="38587">MKPRTPPSILVIRRDNIGDLVCTTPLLDALRQHFPGSRIAVVVNSYNAQVLDEHPAVNRVYVYTKLKHRRPGQSLMATVWQRLCMYRALRRERFDYAIVASSGYARNAVRLAMAARPRALIGFQPNNAPADPRITHPAPPHAKGTQCHEVEVLQQLLRPLGVTSPPGPLSVTIPSRERAAVAGLLPGNRPVIGLHISAREVSRVWPVALHIALIQALAARGVQTLLLWAPGSQEDPRHPGDDEKAHHILGQTDAIACPTNGLGKLLGAFAAVDVAVCSDGGGLHLAAAAGTPVVGLFEYLEKKYLHWYPWGVPKRVLTSQDRSAWQVAHISLDNVLQGCLALLEESGAWTAKGRA</sequence>
<keyword evidence="2 3" id="KW-0808">Transferase</keyword>
<dbReference type="GO" id="GO:0009244">
    <property type="term" value="P:lipopolysaccharide core region biosynthetic process"/>
    <property type="evidence" value="ECO:0007669"/>
    <property type="project" value="TreeGrafter"/>
</dbReference>
<keyword evidence="1" id="KW-0328">Glycosyltransferase</keyword>
<evidence type="ECO:0000313" key="4">
    <source>
        <dbReference type="Proteomes" id="UP000243535"/>
    </source>
</evidence>
<reference evidence="4" key="1">
    <citation type="submission" date="2015-08" db="EMBL/GenBank/DDBJ databases">
        <authorList>
            <person name="Varghese N."/>
        </authorList>
    </citation>
    <scope>NUCLEOTIDE SEQUENCE [LARGE SCALE GENOMIC DNA]</scope>
    <source>
        <strain evidence="4">DSM 17901</strain>
    </source>
</reference>
<dbReference type="RefSeq" id="WP_082446338.1">
    <property type="nucleotide sequence ID" value="NZ_CYHA01000001.1"/>
</dbReference>
<dbReference type="EMBL" id="CYHA01000001">
    <property type="protein sequence ID" value="CUA81831.1"/>
    <property type="molecule type" value="Genomic_DNA"/>
</dbReference>
<dbReference type="Gene3D" id="3.40.50.2000">
    <property type="entry name" value="Glycogen Phosphorylase B"/>
    <property type="match status" value="2"/>
</dbReference>
<evidence type="ECO:0000313" key="3">
    <source>
        <dbReference type="EMBL" id="CUA81831.1"/>
    </source>
</evidence>
<dbReference type="STRING" id="375574.GCA_001418035_00476"/>
<dbReference type="PANTHER" id="PTHR30160:SF1">
    <property type="entry name" value="LIPOPOLYSACCHARIDE 1,2-N-ACETYLGLUCOSAMINETRANSFERASE-RELATED"/>
    <property type="match status" value="1"/>
</dbReference>
<name>A0A0K6GTI5_9NEIS</name>
<dbReference type="Proteomes" id="UP000243535">
    <property type="component" value="Unassembled WGS sequence"/>
</dbReference>
<dbReference type="SUPFAM" id="SSF53756">
    <property type="entry name" value="UDP-Glycosyltransferase/glycogen phosphorylase"/>
    <property type="match status" value="1"/>
</dbReference>
<proteinExistence type="predicted"/>
<accession>A0A0K6GTI5</accession>
<evidence type="ECO:0000256" key="1">
    <source>
        <dbReference type="ARBA" id="ARBA00022676"/>
    </source>
</evidence>
<protein>
    <submittedName>
        <fullName evidence="3">ADP-heptose:LPS heptosyltransferase</fullName>
    </submittedName>
</protein>
<dbReference type="Pfam" id="PF01075">
    <property type="entry name" value="Glyco_transf_9"/>
    <property type="match status" value="1"/>
</dbReference>
<dbReference type="GO" id="GO:0005829">
    <property type="term" value="C:cytosol"/>
    <property type="evidence" value="ECO:0007669"/>
    <property type="project" value="TreeGrafter"/>
</dbReference>
<gene>
    <name evidence="3" type="ORF">Ga0061063_0678</name>
</gene>
<dbReference type="PANTHER" id="PTHR30160">
    <property type="entry name" value="TETRAACYLDISACCHARIDE 4'-KINASE-RELATED"/>
    <property type="match status" value="1"/>
</dbReference>
<organism evidence="3 4">
    <name type="scientific">Gulbenkiania indica</name>
    <dbReference type="NCBI Taxonomy" id="375574"/>
    <lineage>
        <taxon>Bacteria</taxon>
        <taxon>Pseudomonadati</taxon>
        <taxon>Pseudomonadota</taxon>
        <taxon>Betaproteobacteria</taxon>
        <taxon>Neisseriales</taxon>
        <taxon>Chromobacteriaceae</taxon>
        <taxon>Gulbenkiania</taxon>
    </lineage>
</organism>
<dbReference type="InterPro" id="IPR002201">
    <property type="entry name" value="Glyco_trans_9"/>
</dbReference>
<keyword evidence="4" id="KW-1185">Reference proteome</keyword>
<dbReference type="GO" id="GO:0008713">
    <property type="term" value="F:ADP-heptose-lipopolysaccharide heptosyltransferase activity"/>
    <property type="evidence" value="ECO:0007669"/>
    <property type="project" value="TreeGrafter"/>
</dbReference>
<dbReference type="CDD" id="cd03789">
    <property type="entry name" value="GT9_LPS_heptosyltransferase"/>
    <property type="match status" value="1"/>
</dbReference>